<gene>
    <name evidence="1" type="ORF">I4F81_008975</name>
</gene>
<comment type="caution">
    <text evidence="1">The sequence shown here is derived from an EMBL/GenBank/DDBJ whole genome shotgun (WGS) entry which is preliminary data.</text>
</comment>
<protein>
    <submittedName>
        <fullName evidence="1">Uncharacterized protein</fullName>
    </submittedName>
</protein>
<dbReference type="EMBL" id="CM020619">
    <property type="protein sequence ID" value="KAK1866457.1"/>
    <property type="molecule type" value="Genomic_DNA"/>
</dbReference>
<proteinExistence type="predicted"/>
<dbReference type="Proteomes" id="UP000798662">
    <property type="component" value="Chromosome 2"/>
</dbReference>
<evidence type="ECO:0000313" key="1">
    <source>
        <dbReference type="EMBL" id="KAK1866457.1"/>
    </source>
</evidence>
<name>A0ACC3C9I1_PYRYE</name>
<sequence>MAIRGTISLLVAAAAMAAAVATANATAPAGGATTTAAGATLTPAAFVAKYCGGATIDESVTVSAGAATVTGQCEVRLANDRGVTLTLARGASLTATRRFRLKAASRTATDATFAMNGGATLRAEKIILGSRLRTLRVGAATIESTNRRVVLTSFGSITLGRGAVVTSPTVGQTVTANRKVVVASRGSVTIERGARVSSPLSALTVRGKSVDVQPGSTLEAGTSLWVTGLTRCTTAGAVVRGPTARRKICA</sequence>
<accession>A0ACC3C9I1</accession>
<keyword evidence="2" id="KW-1185">Reference proteome</keyword>
<organism evidence="1 2">
    <name type="scientific">Pyropia yezoensis</name>
    <name type="common">Susabi-nori</name>
    <name type="synonym">Porphyra yezoensis</name>
    <dbReference type="NCBI Taxonomy" id="2788"/>
    <lineage>
        <taxon>Eukaryota</taxon>
        <taxon>Rhodophyta</taxon>
        <taxon>Bangiophyceae</taxon>
        <taxon>Bangiales</taxon>
        <taxon>Bangiaceae</taxon>
        <taxon>Pyropia</taxon>
    </lineage>
</organism>
<reference evidence="1" key="1">
    <citation type="submission" date="2019-11" db="EMBL/GenBank/DDBJ databases">
        <title>Nori genome reveals adaptations in red seaweeds to the harsh intertidal environment.</title>
        <authorList>
            <person name="Wang D."/>
            <person name="Mao Y."/>
        </authorList>
    </citation>
    <scope>NUCLEOTIDE SEQUENCE</scope>
    <source>
        <tissue evidence="1">Gametophyte</tissue>
    </source>
</reference>
<evidence type="ECO:0000313" key="2">
    <source>
        <dbReference type="Proteomes" id="UP000798662"/>
    </source>
</evidence>